<dbReference type="Proteomes" id="UP000001055">
    <property type="component" value="Unassembled WGS sequence"/>
</dbReference>
<dbReference type="GeneID" id="5977680"/>
<proteinExistence type="predicted"/>
<dbReference type="AlphaFoldDB" id="Q0UCL0"/>
<name>Q0UCL0_PHANO</name>
<evidence type="ECO:0000256" key="1">
    <source>
        <dbReference type="SAM" id="MobiDB-lite"/>
    </source>
</evidence>
<dbReference type="eggNOG" id="ENOG502T603">
    <property type="taxonomic scope" value="Eukaryota"/>
</dbReference>
<protein>
    <submittedName>
        <fullName evidence="2">Uncharacterized protein</fullName>
    </submittedName>
</protein>
<feature type="compositionally biased region" description="Low complexity" evidence="1">
    <location>
        <begin position="33"/>
        <end position="47"/>
    </location>
</feature>
<dbReference type="InParanoid" id="Q0UCL0"/>
<feature type="region of interest" description="Disordered" evidence="1">
    <location>
        <begin position="1"/>
        <end position="51"/>
    </location>
</feature>
<dbReference type="VEuPathDB" id="FungiDB:JI435_105040"/>
<dbReference type="KEGG" id="pno:SNOG_10504"/>
<reference evidence="3" key="1">
    <citation type="journal article" date="2007" name="Plant Cell">
        <title>Dothideomycete-plant interactions illuminated by genome sequencing and EST analysis of the wheat pathogen Stagonospora nodorum.</title>
        <authorList>
            <person name="Hane J.K."/>
            <person name="Lowe R.G."/>
            <person name="Solomon P.S."/>
            <person name="Tan K.C."/>
            <person name="Schoch C.L."/>
            <person name="Spatafora J.W."/>
            <person name="Crous P.W."/>
            <person name="Kodira C."/>
            <person name="Birren B.W."/>
            <person name="Galagan J.E."/>
            <person name="Torriani S.F."/>
            <person name="McDonald B.A."/>
            <person name="Oliver R.P."/>
        </authorList>
    </citation>
    <scope>NUCLEOTIDE SEQUENCE [LARGE SCALE GENOMIC DNA]</scope>
    <source>
        <strain evidence="3">SN15 / ATCC MYA-4574 / FGSC 10173</strain>
    </source>
</reference>
<evidence type="ECO:0000313" key="2">
    <source>
        <dbReference type="EMBL" id="EAT81898.2"/>
    </source>
</evidence>
<dbReference type="RefSeq" id="XP_001800773.1">
    <property type="nucleotide sequence ID" value="XM_001800721.1"/>
</dbReference>
<feature type="compositionally biased region" description="Acidic residues" evidence="1">
    <location>
        <begin position="7"/>
        <end position="16"/>
    </location>
</feature>
<dbReference type="EMBL" id="CH445341">
    <property type="protein sequence ID" value="EAT81898.2"/>
    <property type="molecule type" value="Genomic_DNA"/>
</dbReference>
<evidence type="ECO:0000313" key="3">
    <source>
        <dbReference type="Proteomes" id="UP000001055"/>
    </source>
</evidence>
<sequence length="298" mass="34189">MPNVDDTNPEDEDEEAKDYPEHGFEVRATVNDTSELSNATTASTSSTGNHDKDDYVVDLRVSETHTHIGSLSKQRFWQKMYDCLQFVGVQGHGKKQGGDKIDLDQPERCSSTKKDVCAPWCTIDNIVYQDKNSHGYGSGGWLTVTAWWSELYESHHAGIRDQAFKFVADVYKLVTERGENCYDVDLEGTRRMRFCNVPTNVLVVWPARNDKSVEARLNVNVAFNGETTSKQYYCLGMRPYINEHYQKKIQPELEKVMSYDSSNVYFYNTCQEEACFDVRDGYWDGKPWKEPKGCDEPK</sequence>
<accession>Q0UCL0</accession>
<dbReference type="HOGENOM" id="CLU_934175_0_0_1"/>
<organism evidence="2 3">
    <name type="scientific">Phaeosphaeria nodorum (strain SN15 / ATCC MYA-4574 / FGSC 10173)</name>
    <name type="common">Glume blotch fungus</name>
    <name type="synonym">Parastagonospora nodorum</name>
    <dbReference type="NCBI Taxonomy" id="321614"/>
    <lineage>
        <taxon>Eukaryota</taxon>
        <taxon>Fungi</taxon>
        <taxon>Dikarya</taxon>
        <taxon>Ascomycota</taxon>
        <taxon>Pezizomycotina</taxon>
        <taxon>Dothideomycetes</taxon>
        <taxon>Pleosporomycetidae</taxon>
        <taxon>Pleosporales</taxon>
        <taxon>Pleosporineae</taxon>
        <taxon>Phaeosphaeriaceae</taxon>
        <taxon>Parastagonospora</taxon>
    </lineage>
</organism>
<gene>
    <name evidence="2" type="ORF">SNOG_10504</name>
</gene>